<keyword evidence="2" id="KW-1185">Reference proteome</keyword>
<name>A0A066VWW3_TILAU</name>
<accession>A0A066VWW3</accession>
<dbReference type="Proteomes" id="UP000027361">
    <property type="component" value="Unassembled WGS sequence"/>
</dbReference>
<proteinExistence type="predicted"/>
<dbReference type="InterPro" id="IPR024705">
    <property type="entry name" value="Ssp411"/>
</dbReference>
<protein>
    <submittedName>
        <fullName evidence="1">Uncharacterized protein</fullName>
    </submittedName>
</protein>
<sequence length="151" mass="16659">MLYDQAQNLASYVEAIQRAELPKASEDIKPFIPELRQAAAGISYYLLSQIASLESAFYASEDTDSKHTPVTDHGVEGAFQLWDWQDIEAALDGKDSTLSKLQSSICASRLTATSTRPQTRKERCYQSALSAPDSVEEDAVKLSLPSKRLQS</sequence>
<dbReference type="STRING" id="1037660.A0A066VWW3"/>
<dbReference type="OrthoDB" id="1923667at2759"/>
<reference evidence="1 2" key="1">
    <citation type="submission" date="2014-05" db="EMBL/GenBank/DDBJ databases">
        <title>Draft genome sequence of a rare smut relative, Tilletiaria anomala UBC 951.</title>
        <authorList>
            <consortium name="DOE Joint Genome Institute"/>
            <person name="Toome M."/>
            <person name="Kuo A."/>
            <person name="Henrissat B."/>
            <person name="Lipzen A."/>
            <person name="Tritt A."/>
            <person name="Yoshinaga Y."/>
            <person name="Zane M."/>
            <person name="Barry K."/>
            <person name="Grigoriev I.V."/>
            <person name="Spatafora J.W."/>
            <person name="Aimea M.C."/>
        </authorList>
    </citation>
    <scope>NUCLEOTIDE SEQUENCE [LARGE SCALE GENOMIC DNA]</scope>
    <source>
        <strain evidence="1 2">UBC 951</strain>
    </source>
</reference>
<dbReference type="PANTHER" id="PTHR42899">
    <property type="entry name" value="SPERMATOGENESIS-ASSOCIATED PROTEIN 20"/>
    <property type="match status" value="1"/>
</dbReference>
<evidence type="ECO:0000313" key="2">
    <source>
        <dbReference type="Proteomes" id="UP000027361"/>
    </source>
</evidence>
<evidence type="ECO:0000313" key="1">
    <source>
        <dbReference type="EMBL" id="KDN45966.1"/>
    </source>
</evidence>
<dbReference type="GeneID" id="25261312"/>
<organism evidence="1 2">
    <name type="scientific">Tilletiaria anomala (strain ATCC 24038 / CBS 436.72 / UBC 951)</name>
    <dbReference type="NCBI Taxonomy" id="1037660"/>
    <lineage>
        <taxon>Eukaryota</taxon>
        <taxon>Fungi</taxon>
        <taxon>Dikarya</taxon>
        <taxon>Basidiomycota</taxon>
        <taxon>Ustilaginomycotina</taxon>
        <taxon>Exobasidiomycetes</taxon>
        <taxon>Georgefischeriales</taxon>
        <taxon>Tilletiariaceae</taxon>
        <taxon>Tilletiaria</taxon>
    </lineage>
</organism>
<dbReference type="RefSeq" id="XP_013243404.1">
    <property type="nucleotide sequence ID" value="XM_013387950.1"/>
</dbReference>
<comment type="caution">
    <text evidence="1">The sequence shown here is derived from an EMBL/GenBank/DDBJ whole genome shotgun (WGS) entry which is preliminary data.</text>
</comment>
<dbReference type="EMBL" id="JMSN01000038">
    <property type="protein sequence ID" value="KDN45966.1"/>
    <property type="molecule type" value="Genomic_DNA"/>
</dbReference>
<dbReference type="PANTHER" id="PTHR42899:SF1">
    <property type="entry name" value="SPERMATOGENESIS-ASSOCIATED PROTEIN 20"/>
    <property type="match status" value="1"/>
</dbReference>
<dbReference type="InParanoid" id="A0A066VWW3"/>
<dbReference type="AlphaFoldDB" id="A0A066VWW3"/>
<dbReference type="HOGENOM" id="CLU_1732760_0_0_1"/>
<gene>
    <name evidence="1" type="ORF">K437DRAFT_112681</name>
</gene>